<dbReference type="AlphaFoldDB" id="A0A7Y9JXW9"/>
<name>A0A7Y9JXW9_9CELL</name>
<dbReference type="EMBL" id="BONN01000013">
    <property type="protein sequence ID" value="GIG34164.1"/>
    <property type="molecule type" value="Genomic_DNA"/>
</dbReference>
<evidence type="ECO:0008006" key="5">
    <source>
        <dbReference type="Google" id="ProtNLM"/>
    </source>
</evidence>
<reference evidence="2 3" key="1">
    <citation type="submission" date="2020-07" db="EMBL/GenBank/DDBJ databases">
        <title>Sequencing the genomes of 1000 actinobacteria strains.</title>
        <authorList>
            <person name="Klenk H.-P."/>
        </authorList>
    </citation>
    <scope>NUCLEOTIDE SEQUENCE [LARGE SCALE GENOMIC DNA]</scope>
    <source>
        <strain evidence="2 3">DSM 24482</strain>
    </source>
</reference>
<dbReference type="Proteomes" id="UP000577956">
    <property type="component" value="Unassembled WGS sequence"/>
</dbReference>
<proteinExistence type="predicted"/>
<dbReference type="EMBL" id="JACCBK010000001">
    <property type="protein sequence ID" value="NYD85189.1"/>
    <property type="molecule type" value="Genomic_DNA"/>
</dbReference>
<protein>
    <recommendedName>
        <fullName evidence="5">Cytoplasmic protein</fullName>
    </recommendedName>
</protein>
<sequence>MPRHPSRDHLTLAQARRLALRSAGLDRRRPDAATTARTGAAALRRTVDRLGVLQIDSVNVLARAHLMPVYSRSGPWDVGALDRATSRAPRTLVEAWSHEATFVPPATHRLLGFRHRAYAERHPLAPDGVPAGSSPLLAEVRALVDAHGPVTAREAQALLAGEHPRPDPTWGWTWSVAKHALEHLFGTGELTSAGRNAAFERRYDRTDRVLGPALAAAPEPAEADARRALLAVAARAHGVGTLRCLADYWRMRQAPAAAAVDDLVEEGVLVPVHVEGWGDAYRHVDATVPRRVDARTLLSPFDPLVWERTRTEQVFGLRYRIEIYTPAARRTWGYYVLPLLLGDRLAALVDLKADRRAGVLRVLAAHRAPGPAGAVEAGAPADGELAHELVAELAVLAGWLALDRVEPAPDARGGLVPAVAAALRA</sequence>
<organism evidence="2 3">
    <name type="scientific">Cellulomonas oligotrophica</name>
    <dbReference type="NCBI Taxonomy" id="931536"/>
    <lineage>
        <taxon>Bacteria</taxon>
        <taxon>Bacillati</taxon>
        <taxon>Actinomycetota</taxon>
        <taxon>Actinomycetes</taxon>
        <taxon>Micrococcales</taxon>
        <taxon>Cellulomonadaceae</taxon>
        <taxon>Cellulomonas</taxon>
    </lineage>
</organism>
<comment type="caution">
    <text evidence="2">The sequence shown here is derived from an EMBL/GenBank/DDBJ whole genome shotgun (WGS) entry which is preliminary data.</text>
</comment>
<dbReference type="PANTHER" id="PTHR30528">
    <property type="entry name" value="CYTOPLASMIC PROTEIN"/>
    <property type="match status" value="1"/>
</dbReference>
<dbReference type="Proteomes" id="UP000618382">
    <property type="component" value="Unassembled WGS sequence"/>
</dbReference>
<evidence type="ECO:0000313" key="2">
    <source>
        <dbReference type="EMBL" id="NYD85189.1"/>
    </source>
</evidence>
<dbReference type="PANTHER" id="PTHR30528:SF0">
    <property type="entry name" value="CYTOPLASMIC PROTEIN"/>
    <property type="match status" value="1"/>
</dbReference>
<dbReference type="Pfam" id="PF06224">
    <property type="entry name" value="AlkZ-like"/>
    <property type="match status" value="1"/>
</dbReference>
<gene>
    <name evidence="2" type="ORF">BKA21_000738</name>
    <name evidence="1" type="ORF">Col01nite_33230</name>
</gene>
<evidence type="ECO:0000313" key="4">
    <source>
        <dbReference type="Proteomes" id="UP000618382"/>
    </source>
</evidence>
<accession>A0A7Y9JXW9</accession>
<keyword evidence="4" id="KW-1185">Reference proteome</keyword>
<dbReference type="RefSeq" id="WP_179625308.1">
    <property type="nucleotide sequence ID" value="NZ_BAABFI010000019.1"/>
</dbReference>
<evidence type="ECO:0000313" key="1">
    <source>
        <dbReference type="EMBL" id="GIG34164.1"/>
    </source>
</evidence>
<reference evidence="1 4" key="2">
    <citation type="submission" date="2021-01" db="EMBL/GenBank/DDBJ databases">
        <title>Whole genome shotgun sequence of Cellulomonas oligotrophica NBRC 109435.</title>
        <authorList>
            <person name="Komaki H."/>
            <person name="Tamura T."/>
        </authorList>
    </citation>
    <scope>NUCLEOTIDE SEQUENCE [LARGE SCALE GENOMIC DNA]</scope>
    <source>
        <strain evidence="1 4">NBRC 109435</strain>
    </source>
</reference>
<dbReference type="InterPro" id="IPR009351">
    <property type="entry name" value="AlkZ-like"/>
</dbReference>
<evidence type="ECO:0000313" key="3">
    <source>
        <dbReference type="Proteomes" id="UP000577956"/>
    </source>
</evidence>